<protein>
    <submittedName>
        <fullName evidence="2">Uncharacterized protein</fullName>
    </submittedName>
</protein>
<name>C2G2F5_SPHSI</name>
<evidence type="ECO:0000313" key="3">
    <source>
        <dbReference type="Proteomes" id="UP000006241"/>
    </source>
</evidence>
<dbReference type="HOGENOM" id="CLU_1214187_0_0_10"/>
<dbReference type="EMBL" id="ACHB01000089">
    <property type="protein sequence ID" value="EEI90597.1"/>
    <property type="molecule type" value="Genomic_DNA"/>
</dbReference>
<dbReference type="Proteomes" id="UP000006241">
    <property type="component" value="Unassembled WGS sequence"/>
</dbReference>
<comment type="caution">
    <text evidence="2">The sequence shown here is derived from an EMBL/GenBank/DDBJ whole genome shotgun (WGS) entry which is preliminary data.</text>
</comment>
<reference evidence="2 3" key="1">
    <citation type="submission" date="2009-01" db="EMBL/GenBank/DDBJ databases">
        <authorList>
            <person name="Qin X."/>
            <person name="Bachman B."/>
            <person name="Battles P."/>
            <person name="Bell A."/>
            <person name="Bess C."/>
            <person name="Bickham C."/>
            <person name="Chaboub L."/>
            <person name="Chen D."/>
            <person name="Coyle M."/>
            <person name="Deiros D.R."/>
            <person name="Dinh H."/>
            <person name="Forbes L."/>
            <person name="Fowler G."/>
            <person name="Francisco L."/>
            <person name="Fu Q."/>
            <person name="Gubbala S."/>
            <person name="Hale W."/>
            <person name="Han Y."/>
            <person name="Hemphill L."/>
            <person name="Highlander S.K."/>
            <person name="Hirani K."/>
            <person name="Hogues M."/>
            <person name="Jackson L."/>
            <person name="Jakkamsetti A."/>
            <person name="Javaid M."/>
            <person name="Jiang H."/>
            <person name="Korchina V."/>
            <person name="Kovar C."/>
            <person name="Lara F."/>
            <person name="Lee S."/>
            <person name="Mata R."/>
            <person name="Mathew T."/>
            <person name="Moen C."/>
            <person name="Morales K."/>
            <person name="Munidasa M."/>
            <person name="Nazareth L."/>
            <person name="Ngo R."/>
            <person name="Nguyen L."/>
            <person name="Okwuonu G."/>
            <person name="Ongeri F."/>
            <person name="Patil S."/>
            <person name="Petrosino J."/>
            <person name="Pham C."/>
            <person name="Pham P."/>
            <person name="Pu L.-L."/>
            <person name="Puazo M."/>
            <person name="Raj R."/>
            <person name="Reid J."/>
            <person name="Rouhana J."/>
            <person name="Saada N."/>
            <person name="Shang Y."/>
            <person name="Simmons D."/>
            <person name="Thornton R."/>
            <person name="Warren J."/>
            <person name="Weissenberger G."/>
            <person name="Zhang J."/>
            <person name="Zhang L."/>
            <person name="Zhou C."/>
            <person name="Zhu D."/>
            <person name="Muzny D."/>
            <person name="Worley K."/>
            <person name="Gibbs R."/>
        </authorList>
    </citation>
    <scope>NUCLEOTIDE SEQUENCE [LARGE SCALE GENOMIC DNA]</scope>
    <source>
        <strain evidence="2 3">ATCC 33300</strain>
    </source>
</reference>
<evidence type="ECO:0000313" key="2">
    <source>
        <dbReference type="EMBL" id="EEI90597.1"/>
    </source>
</evidence>
<keyword evidence="1" id="KW-0472">Membrane</keyword>
<gene>
    <name evidence="2" type="ORF">HMPREF0765_3761</name>
</gene>
<evidence type="ECO:0000256" key="1">
    <source>
        <dbReference type="SAM" id="Phobius"/>
    </source>
</evidence>
<proteinExistence type="predicted"/>
<dbReference type="AlphaFoldDB" id="C2G2F5"/>
<keyword evidence="1" id="KW-0812">Transmembrane</keyword>
<accession>C2G2F5</accession>
<dbReference type="RefSeq" id="WP_003002691.1">
    <property type="nucleotide sequence ID" value="NZ_GG668630.1"/>
</dbReference>
<organism evidence="2 3">
    <name type="scientific">Sphingobacterium spiritivorum ATCC 33300</name>
    <dbReference type="NCBI Taxonomy" id="525372"/>
    <lineage>
        <taxon>Bacteria</taxon>
        <taxon>Pseudomonadati</taxon>
        <taxon>Bacteroidota</taxon>
        <taxon>Sphingobacteriia</taxon>
        <taxon>Sphingobacteriales</taxon>
        <taxon>Sphingobacteriaceae</taxon>
        <taxon>Sphingobacterium</taxon>
    </lineage>
</organism>
<sequence length="228" mass="25850">MKGKKRTMLIVISSIIVFILLFLHFVVGWHHIPHHLRDLKDEFLNSSSSSDIHNGEAAGVDTISVGVDYATRAISEPLDTLMWGQQIRAGEFVPEGVKEEYNYIKSIDFSKLSPAEDVPTDEEAQFAIVRHYKQEVVSLLKSNDAHIRIGKGYNAPLQKRDDNEQEIARVTAMVSAFNTKGVNLGNIQMPLGIVYDFVKFASDPNTWYITDFSQTIPYDYELNKDRLD</sequence>
<feature type="transmembrane region" description="Helical" evidence="1">
    <location>
        <begin position="7"/>
        <end position="29"/>
    </location>
</feature>
<keyword evidence="1" id="KW-1133">Transmembrane helix</keyword>